<dbReference type="PANTHER" id="PTHR10443">
    <property type="entry name" value="MICROSOMAL DIPEPTIDASE"/>
    <property type="match status" value="1"/>
</dbReference>
<gene>
    <name evidence="2" type="ORF">BDD43_4264</name>
</gene>
<keyword evidence="1" id="KW-0732">Signal</keyword>
<dbReference type="RefSeq" id="WP_121199470.1">
    <property type="nucleotide sequence ID" value="NZ_RBKU01000001.1"/>
</dbReference>
<evidence type="ECO:0000313" key="3">
    <source>
        <dbReference type="Proteomes" id="UP000268007"/>
    </source>
</evidence>
<dbReference type="EMBL" id="RBKU01000001">
    <property type="protein sequence ID" value="RKR84045.1"/>
    <property type="molecule type" value="Genomic_DNA"/>
</dbReference>
<name>A0A495J4Z4_9SPHI</name>
<dbReference type="SUPFAM" id="SSF51556">
    <property type="entry name" value="Metallo-dependent hydrolases"/>
    <property type="match status" value="1"/>
</dbReference>
<dbReference type="GO" id="GO:0070573">
    <property type="term" value="F:metallodipeptidase activity"/>
    <property type="evidence" value="ECO:0007669"/>
    <property type="project" value="InterPro"/>
</dbReference>
<dbReference type="InterPro" id="IPR008257">
    <property type="entry name" value="Pept_M19"/>
</dbReference>
<evidence type="ECO:0000313" key="2">
    <source>
        <dbReference type="EMBL" id="RKR84045.1"/>
    </source>
</evidence>
<feature type="signal peptide" evidence="1">
    <location>
        <begin position="1"/>
        <end position="31"/>
    </location>
</feature>
<dbReference type="Pfam" id="PF01244">
    <property type="entry name" value="Peptidase_M19"/>
    <property type="match status" value="1"/>
</dbReference>
<accession>A0A495J4Z4</accession>
<dbReference type="PROSITE" id="PS51365">
    <property type="entry name" value="RENAL_DIPEPTIDASE_2"/>
    <property type="match status" value="1"/>
</dbReference>
<dbReference type="AlphaFoldDB" id="A0A495J4Z4"/>
<dbReference type="InterPro" id="IPR032466">
    <property type="entry name" value="Metal_Hydrolase"/>
</dbReference>
<dbReference type="PANTHER" id="PTHR10443:SF12">
    <property type="entry name" value="DIPEPTIDASE"/>
    <property type="match status" value="1"/>
</dbReference>
<proteinExistence type="predicted"/>
<reference evidence="2 3" key="1">
    <citation type="submission" date="2018-10" db="EMBL/GenBank/DDBJ databases">
        <title>Genomic Encyclopedia of Archaeal and Bacterial Type Strains, Phase II (KMG-II): from individual species to whole genera.</title>
        <authorList>
            <person name="Goeker M."/>
        </authorList>
    </citation>
    <scope>NUCLEOTIDE SEQUENCE [LARGE SCALE GENOMIC DNA]</scope>
    <source>
        <strain evidence="2 3">DSM 18602</strain>
    </source>
</reference>
<dbReference type="InterPro" id="IPR006311">
    <property type="entry name" value="TAT_signal"/>
</dbReference>
<dbReference type="GO" id="GO:0006508">
    <property type="term" value="P:proteolysis"/>
    <property type="evidence" value="ECO:0007669"/>
    <property type="project" value="InterPro"/>
</dbReference>
<comment type="caution">
    <text evidence="2">The sequence shown here is derived from an EMBL/GenBank/DDBJ whole genome shotgun (WGS) entry which is preliminary data.</text>
</comment>
<evidence type="ECO:0000256" key="1">
    <source>
        <dbReference type="SAM" id="SignalP"/>
    </source>
</evidence>
<sequence length="494" mass="56350">MNGLLNRKKFLKNTTIAFAAFAVPAPIRALAASVTDDGFKMNDNAIIDLHCHPSMKMFLWGKKFWKRHLLVSKGDNLFNMQEDDRQFSFGNVRGILAAHYLLEGATKREWNTLNVLYPFLKHIPFLDLKDKIEYESEKNPEQVNKMISKLNEQLTEVNKSRGPGQVTYVIAKNFAEFEAAIKDPKKQQIAVAHAIEGGHALGRNFPITLEPQQKLQPLSHEKQNQMIGDKTRLEDRAKPYIHNLDDFRELGVCLITLSHFFRNDLAYPVDGISPDAKSTPGMAWQYTPDQDRGLTDIGVTVVKHMLHTGVIVDLTHSAPQVRKDVFALNRKRRDEEGQPLRPLTFTHTGAQQVYEYYDQDRYPFYKHYCVSDEEIALIAECDGVIGIIPEDFWLTGADSNLRKEFRAMRFENGIGYMIQTMKYIKSKSPCKDFRHVGIGTDFDGLADNPKDLFKNKQLADLITAMKNDPEFQPKDITAITSGNAMRLLRLGWGN</sequence>
<dbReference type="Gene3D" id="3.20.20.140">
    <property type="entry name" value="Metal-dependent hydrolases"/>
    <property type="match status" value="1"/>
</dbReference>
<dbReference type="PROSITE" id="PS51318">
    <property type="entry name" value="TAT"/>
    <property type="match status" value="1"/>
</dbReference>
<keyword evidence="3" id="KW-1185">Reference proteome</keyword>
<dbReference type="OrthoDB" id="9804920at2"/>
<organism evidence="2 3">
    <name type="scientific">Mucilaginibacter gracilis</name>
    <dbReference type="NCBI Taxonomy" id="423350"/>
    <lineage>
        <taxon>Bacteria</taxon>
        <taxon>Pseudomonadati</taxon>
        <taxon>Bacteroidota</taxon>
        <taxon>Sphingobacteriia</taxon>
        <taxon>Sphingobacteriales</taxon>
        <taxon>Sphingobacteriaceae</taxon>
        <taxon>Mucilaginibacter</taxon>
    </lineage>
</organism>
<dbReference type="Proteomes" id="UP000268007">
    <property type="component" value="Unassembled WGS sequence"/>
</dbReference>
<feature type="chain" id="PRO_5019835439" evidence="1">
    <location>
        <begin position="32"/>
        <end position="494"/>
    </location>
</feature>
<protein>
    <submittedName>
        <fullName evidence="2">Membrane dipeptidase (Peptidase family M19)</fullName>
    </submittedName>
</protein>